<feature type="domain" description="Nucleoside phosphorylase" evidence="2">
    <location>
        <begin position="13"/>
        <end position="161"/>
    </location>
</feature>
<comment type="caution">
    <text evidence="3">The sequence shown here is derived from an EMBL/GenBank/DDBJ whole genome shotgun (WGS) entry which is preliminary data.</text>
</comment>
<gene>
    <name evidence="3" type="ORF">FBEOM_6061</name>
</gene>
<dbReference type="InterPro" id="IPR053137">
    <property type="entry name" value="NLR-like"/>
</dbReference>
<proteinExistence type="predicted"/>
<protein>
    <submittedName>
        <fullName evidence="3">Nucleoside phosphorylase</fullName>
    </submittedName>
</protein>
<dbReference type="EMBL" id="PVQB02000252">
    <property type="protein sequence ID" value="KAF4340022.1"/>
    <property type="molecule type" value="Genomic_DNA"/>
</dbReference>
<evidence type="ECO:0000313" key="4">
    <source>
        <dbReference type="Proteomes" id="UP000730481"/>
    </source>
</evidence>
<dbReference type="Pfam" id="PF01048">
    <property type="entry name" value="PNP_UDP_1"/>
    <property type="match status" value="1"/>
</dbReference>
<feature type="compositionally biased region" description="Basic and acidic residues" evidence="1">
    <location>
        <begin position="343"/>
        <end position="354"/>
    </location>
</feature>
<reference evidence="3" key="1">
    <citation type="journal article" date="2017" name="Mycologia">
        <title>Fusarium algeriense, sp. nov., a novel toxigenic crown rot pathogen of durum wheat from Algeria is nested in the Fusarium burgessii species complex.</title>
        <authorList>
            <person name="Laraba I."/>
            <person name="Keddad A."/>
            <person name="Boureghda H."/>
            <person name="Abdallah N."/>
            <person name="Vaughan M.M."/>
            <person name="Proctor R.H."/>
            <person name="Busman M."/>
            <person name="O'Donnell K."/>
        </authorList>
    </citation>
    <scope>NUCLEOTIDE SEQUENCE</scope>
    <source>
        <strain evidence="3">NRRL 25174</strain>
    </source>
</reference>
<dbReference type="OrthoDB" id="20872at2759"/>
<organism evidence="3 4">
    <name type="scientific">Fusarium beomiforme</name>
    <dbReference type="NCBI Taxonomy" id="44412"/>
    <lineage>
        <taxon>Eukaryota</taxon>
        <taxon>Fungi</taxon>
        <taxon>Dikarya</taxon>
        <taxon>Ascomycota</taxon>
        <taxon>Pezizomycotina</taxon>
        <taxon>Sordariomycetes</taxon>
        <taxon>Hypocreomycetidae</taxon>
        <taxon>Hypocreales</taxon>
        <taxon>Nectriaceae</taxon>
        <taxon>Fusarium</taxon>
        <taxon>Fusarium burgessii species complex</taxon>
    </lineage>
</organism>
<dbReference type="Proteomes" id="UP000730481">
    <property type="component" value="Unassembled WGS sequence"/>
</dbReference>
<keyword evidence="4" id="KW-1185">Reference proteome</keyword>
<dbReference type="GO" id="GO:0009116">
    <property type="term" value="P:nucleoside metabolic process"/>
    <property type="evidence" value="ECO:0007669"/>
    <property type="project" value="InterPro"/>
</dbReference>
<accession>A0A9P5AJS8</accession>
<feature type="compositionally biased region" description="Low complexity" evidence="1">
    <location>
        <begin position="355"/>
        <end position="369"/>
    </location>
</feature>
<dbReference type="SUPFAM" id="SSF53167">
    <property type="entry name" value="Purine and uridine phosphorylases"/>
    <property type="match status" value="1"/>
</dbReference>
<feature type="region of interest" description="Disordered" evidence="1">
    <location>
        <begin position="343"/>
        <end position="370"/>
    </location>
</feature>
<dbReference type="InterPro" id="IPR000845">
    <property type="entry name" value="Nucleoside_phosphorylase_d"/>
</dbReference>
<dbReference type="InterPro" id="IPR035994">
    <property type="entry name" value="Nucleoside_phosphorylase_sf"/>
</dbReference>
<reference evidence="3" key="2">
    <citation type="submission" date="2020-02" db="EMBL/GenBank/DDBJ databases">
        <title>Identification and distribution of gene clusters putatively required for synthesis of sphingolipid metabolism inhibitors in phylogenetically diverse species of the filamentous fungus Fusarium.</title>
        <authorList>
            <person name="Kim H.-S."/>
            <person name="Busman M."/>
            <person name="Brown D.W."/>
            <person name="Divon H."/>
            <person name="Uhlig S."/>
            <person name="Proctor R.H."/>
        </authorList>
    </citation>
    <scope>NUCLEOTIDE SEQUENCE</scope>
    <source>
        <strain evidence="3">NRRL 25174</strain>
    </source>
</reference>
<evidence type="ECO:0000313" key="3">
    <source>
        <dbReference type="EMBL" id="KAF4340022.1"/>
    </source>
</evidence>
<sequence>MIAPPKSRNDLLIGIICALPLEYEAVSHVVDEFWDIKLGRAVGDTNTYSFGRIGDDNVVLVMSGMGKANAASTAASLHISFPNLELVLVTGICGGVPGSHAGSELLLGDVIISKAIVEYDFFPHRHRTKATIDDRLARPKRHVRSFVCRFEAERLRDALEERAAVHLQELQSRTKGERQGRAGKYQYPGADKDCLFFPSYRHKHHSTCDICTSDSEEVCDASRHAPCSEIGCEEDQLLSRKRLDQNLELQKEGREKEAQAPFVFVGHFGSGDTVLKSGEARDRLARAHGLIAFEMEGAGVWDEIPCIIVKGVCDYSDSHKNKGWQDFAAATAAAVMKALIEEYPKTDKPEKQKNESSQASNEESSRTSSDAPVFYAEVSKCNIITGFHSSGGTQVINFG</sequence>
<dbReference type="PANTHER" id="PTHR46082">
    <property type="entry name" value="ATP/GTP-BINDING PROTEIN-RELATED"/>
    <property type="match status" value="1"/>
</dbReference>
<evidence type="ECO:0000256" key="1">
    <source>
        <dbReference type="SAM" id="MobiDB-lite"/>
    </source>
</evidence>
<dbReference type="GO" id="GO:0003824">
    <property type="term" value="F:catalytic activity"/>
    <property type="evidence" value="ECO:0007669"/>
    <property type="project" value="InterPro"/>
</dbReference>
<dbReference type="PANTHER" id="PTHR46082:SF6">
    <property type="entry name" value="AAA+ ATPASE DOMAIN-CONTAINING PROTEIN-RELATED"/>
    <property type="match status" value="1"/>
</dbReference>
<evidence type="ECO:0000259" key="2">
    <source>
        <dbReference type="Pfam" id="PF01048"/>
    </source>
</evidence>
<dbReference type="Gene3D" id="3.40.50.1580">
    <property type="entry name" value="Nucleoside phosphorylase domain"/>
    <property type="match status" value="1"/>
</dbReference>
<name>A0A9P5AJS8_9HYPO</name>
<dbReference type="AlphaFoldDB" id="A0A9P5AJS8"/>